<feature type="compositionally biased region" description="Low complexity" evidence="4">
    <location>
        <begin position="272"/>
        <end position="281"/>
    </location>
</feature>
<keyword evidence="8" id="KW-1185">Reference proteome</keyword>
<evidence type="ECO:0000259" key="6">
    <source>
        <dbReference type="PROSITE" id="PS50830"/>
    </source>
</evidence>
<dbReference type="SUPFAM" id="SSF50199">
    <property type="entry name" value="Staphylococcal nuclease"/>
    <property type="match status" value="1"/>
</dbReference>
<feature type="region of interest" description="Disordered" evidence="4">
    <location>
        <begin position="41"/>
        <end position="118"/>
    </location>
</feature>
<dbReference type="EMBL" id="CP132508">
    <property type="protein sequence ID" value="WPD18435.1"/>
    <property type="molecule type" value="Genomic_DNA"/>
</dbReference>
<dbReference type="RefSeq" id="WP_318750271.1">
    <property type="nucleotide sequence ID" value="NZ_CP132508.1"/>
</dbReference>
<feature type="region of interest" description="Disordered" evidence="4">
    <location>
        <begin position="266"/>
        <end position="296"/>
    </location>
</feature>
<keyword evidence="3" id="KW-0378">Hydrolase</keyword>
<evidence type="ECO:0000256" key="1">
    <source>
        <dbReference type="ARBA" id="ARBA00022722"/>
    </source>
</evidence>
<dbReference type="PANTHER" id="PTHR12302:SF3">
    <property type="entry name" value="SERINE_THREONINE-PROTEIN KINASE 31"/>
    <property type="match status" value="1"/>
</dbReference>
<feature type="compositionally biased region" description="Low complexity" evidence="4">
    <location>
        <begin position="46"/>
        <end position="91"/>
    </location>
</feature>
<keyword evidence="1" id="KW-0540">Nuclease</keyword>
<dbReference type="SMART" id="SM00318">
    <property type="entry name" value="SNc"/>
    <property type="match status" value="1"/>
</dbReference>
<feature type="domain" description="TNase-like" evidence="6">
    <location>
        <begin position="113"/>
        <end position="257"/>
    </location>
</feature>
<evidence type="ECO:0000256" key="3">
    <source>
        <dbReference type="ARBA" id="ARBA00022801"/>
    </source>
</evidence>
<keyword evidence="5" id="KW-0732">Signal</keyword>
<evidence type="ECO:0000313" key="8">
    <source>
        <dbReference type="Proteomes" id="UP001304683"/>
    </source>
</evidence>
<feature type="signal peptide" evidence="5">
    <location>
        <begin position="1"/>
        <end position="37"/>
    </location>
</feature>
<protein>
    <submittedName>
        <fullName evidence="7">Thermonuclease family protein</fullName>
    </submittedName>
</protein>
<reference evidence="7 8" key="1">
    <citation type="submission" date="2023-08" db="EMBL/GenBank/DDBJ databases">
        <title>Genome sequence of Thermaerobacter compostii strain Ins1, a spore-forming filamentous bacterium isolated from a deep geothermal reservoir.</title>
        <authorList>
            <person name="Bregnard D."/>
            <person name="Gonzalez D."/>
            <person name="Junier P."/>
        </authorList>
    </citation>
    <scope>NUCLEOTIDE SEQUENCE [LARGE SCALE GENOMIC DNA]</scope>
    <source>
        <strain evidence="7 8">Ins1</strain>
    </source>
</reference>
<keyword evidence="2" id="KW-0255">Endonuclease</keyword>
<evidence type="ECO:0000256" key="4">
    <source>
        <dbReference type="SAM" id="MobiDB-lite"/>
    </source>
</evidence>
<proteinExistence type="predicted"/>
<gene>
    <name evidence="7" type="ORF">Q5761_08665</name>
</gene>
<dbReference type="Pfam" id="PF00565">
    <property type="entry name" value="SNase"/>
    <property type="match status" value="1"/>
</dbReference>
<evidence type="ECO:0000256" key="5">
    <source>
        <dbReference type="SAM" id="SignalP"/>
    </source>
</evidence>
<dbReference type="InterPro" id="IPR016071">
    <property type="entry name" value="Staphylococal_nuclease_OB-fold"/>
</dbReference>
<dbReference type="Gene3D" id="2.40.50.90">
    <property type="match status" value="1"/>
</dbReference>
<dbReference type="Proteomes" id="UP001304683">
    <property type="component" value="Chromosome"/>
</dbReference>
<dbReference type="InterPro" id="IPR035437">
    <property type="entry name" value="SNase_OB-fold_sf"/>
</dbReference>
<organism evidence="7 8">
    <name type="scientific">Thermaerobacter composti</name>
    <dbReference type="NCBI Taxonomy" id="554949"/>
    <lineage>
        <taxon>Bacteria</taxon>
        <taxon>Bacillati</taxon>
        <taxon>Bacillota</taxon>
        <taxon>Clostridia</taxon>
        <taxon>Eubacteriales</taxon>
        <taxon>Clostridiales Family XVII. Incertae Sedis</taxon>
        <taxon>Thermaerobacter</taxon>
    </lineage>
</organism>
<evidence type="ECO:0000256" key="2">
    <source>
        <dbReference type="ARBA" id="ARBA00022759"/>
    </source>
</evidence>
<dbReference type="PROSITE" id="PS50830">
    <property type="entry name" value="TNASE_3"/>
    <property type="match status" value="1"/>
</dbReference>
<accession>A0ABZ0QLR1</accession>
<evidence type="ECO:0000313" key="7">
    <source>
        <dbReference type="EMBL" id="WPD18435.1"/>
    </source>
</evidence>
<feature type="chain" id="PRO_5045623921" evidence="5">
    <location>
        <begin position="38"/>
        <end position="347"/>
    </location>
</feature>
<dbReference type="PANTHER" id="PTHR12302">
    <property type="entry name" value="EBNA2 BINDING PROTEIN P100"/>
    <property type="match status" value="1"/>
</dbReference>
<name>A0ABZ0QLR1_9FIRM</name>
<sequence length="347" mass="36237">MRDLAVCKLGRCGVPARARAKAAALLVALVLAVALGAAGCGTETEPATPAGPGSSGVAPSGRDAAADDGTGATEPAAGAAGESAEGSTGTGAKRDSSPSSGRLQPAAERQRPGLTRARVVDVIDGDTLEVEPLGGAPLPSTRVRLIGVNTPEVHGEVEPYGPEAARFTRRHLAGRVVWLEKDVSETDRYGRALRYVWLVEPPERPTPAHVREGMFNAILLLEGYAQVVTYPPDVRYADLFVRFQREAREAERGLWGLRAASGGRYGAGAADGGSSQPGSGAIRTAGARDPAPVGRRGGCDPAYPDVCIPSPPPDLDCGDIPYRDFRVLPPDPHRLDGWDRDGVGCER</sequence>